<protein>
    <submittedName>
        <fullName evidence="1">Uncharacterized protein</fullName>
    </submittedName>
</protein>
<name>A0ABY6DSX9_9ACTN</name>
<dbReference type="RefSeq" id="WP_263227377.1">
    <property type="nucleotide sequence ID" value="NZ_CP106793.1"/>
</dbReference>
<accession>A0ABY6DSX9</accession>
<dbReference type="EMBL" id="CP106793">
    <property type="protein sequence ID" value="UXY17474.1"/>
    <property type="molecule type" value="Genomic_DNA"/>
</dbReference>
<proteinExistence type="predicted"/>
<keyword evidence="2" id="KW-1185">Reference proteome</keyword>
<gene>
    <name evidence="1" type="ORF">N8I84_00825</name>
</gene>
<dbReference type="Proteomes" id="UP001061298">
    <property type="component" value="Chromosome"/>
</dbReference>
<evidence type="ECO:0000313" key="1">
    <source>
        <dbReference type="EMBL" id="UXY17474.1"/>
    </source>
</evidence>
<reference evidence="1" key="1">
    <citation type="submission" date="2022-10" db="EMBL/GenBank/DDBJ databases">
        <authorList>
            <person name="Mo P."/>
        </authorList>
    </citation>
    <scope>NUCLEOTIDE SEQUENCE</scope>
    <source>
        <strain evidence="1">HUAS 13-4</strain>
    </source>
</reference>
<organism evidence="1 2">
    <name type="scientific">Streptomyces cynarae</name>
    <dbReference type="NCBI Taxonomy" id="2981134"/>
    <lineage>
        <taxon>Bacteria</taxon>
        <taxon>Bacillati</taxon>
        <taxon>Actinomycetota</taxon>
        <taxon>Actinomycetes</taxon>
        <taxon>Kitasatosporales</taxon>
        <taxon>Streptomycetaceae</taxon>
        <taxon>Streptomyces</taxon>
    </lineage>
</organism>
<evidence type="ECO:0000313" key="2">
    <source>
        <dbReference type="Proteomes" id="UP001061298"/>
    </source>
</evidence>
<sequence>MEDLQYKMIMALSAADLGSPMVEQAAKICAEIAEQHCTELHVTRGRPAVDVIEVTVGEPSHRWPAP</sequence>